<dbReference type="GO" id="GO:0016787">
    <property type="term" value="F:hydrolase activity"/>
    <property type="evidence" value="ECO:0007669"/>
    <property type="project" value="UniProtKB-KW"/>
</dbReference>
<keyword evidence="2" id="KW-1133">Transmembrane helix</keyword>
<accession>A8N3V1</accession>
<keyword evidence="2" id="KW-0812">Transmembrane</keyword>
<gene>
    <name evidence="5" type="ORF">CC1G_00563</name>
</gene>
<dbReference type="AlphaFoldDB" id="A8N3V1"/>
<comment type="caution">
    <text evidence="5">The sequence shown here is derived from an EMBL/GenBank/DDBJ whole genome shotgun (WGS) entry which is preliminary data.</text>
</comment>
<sequence length="419" mass="45884">MFPSSPSLAIWILALFTASAVNARPENWGKTKTEPAWTRPHEVSSSLAPADPSVQPPVETPVLPPSGSSPLPPAESPVQPPASPSIPVSAGSSSSFAPPRPTNLTPGVKNPKRGLAFAASKSPMDIHNANQTASLISWQYNWANIPPAYLATSNIPFVPMQWGSGAIDNFVDAVRAQGAEVVLGFNEPDYDREANMDPEQAASLWMSYIEPLKQHGVRLGGPAVTSAGTGRPWLRRFFRECSRLQCTIDFLPVHWYGFGITGFYDYLWSIHNEFPEYPIWVTEYADISSNDAEVYNFMNASIHYLDELEWVERYAWFGFFRPEPDVHYNMLRADGGLNALGELYIGAETVHTHVIDPFAGYKTFDGADYAGQPIITTFPALYGAAHCRRAVFGQGGLTLLAVLVTILSGSLAGVFGMLW</sequence>
<dbReference type="InParanoid" id="A8N3V1"/>
<evidence type="ECO:0000259" key="4">
    <source>
        <dbReference type="Pfam" id="PF11790"/>
    </source>
</evidence>
<dbReference type="OMA" id="SHKRGVC"/>
<feature type="compositionally biased region" description="Pro residues" evidence="1">
    <location>
        <begin position="54"/>
        <end position="64"/>
    </location>
</feature>
<dbReference type="Gene3D" id="3.20.20.80">
    <property type="entry name" value="Glycosidases"/>
    <property type="match status" value="1"/>
</dbReference>
<evidence type="ECO:0000313" key="6">
    <source>
        <dbReference type="Proteomes" id="UP000001861"/>
    </source>
</evidence>
<dbReference type="InterPro" id="IPR017853">
    <property type="entry name" value="GH"/>
</dbReference>
<dbReference type="PANTHER" id="PTHR34154:SF3">
    <property type="entry name" value="ALKALI-SENSITIVE LINKAGE PROTEIN 1"/>
    <property type="match status" value="1"/>
</dbReference>
<keyword evidence="2" id="KW-0472">Membrane</keyword>
<dbReference type="VEuPathDB" id="FungiDB:CC1G_00563"/>
<dbReference type="OrthoDB" id="43654at2759"/>
<dbReference type="InterPro" id="IPR024655">
    <property type="entry name" value="Asl1_glyco_hydro_catalytic"/>
</dbReference>
<feature type="compositionally biased region" description="Pro residues" evidence="1">
    <location>
        <begin position="70"/>
        <end position="84"/>
    </location>
</feature>
<evidence type="ECO:0000256" key="1">
    <source>
        <dbReference type="SAM" id="MobiDB-lite"/>
    </source>
</evidence>
<feature type="region of interest" description="Disordered" evidence="1">
    <location>
        <begin position="27"/>
        <end position="113"/>
    </location>
</feature>
<dbReference type="Pfam" id="PF11790">
    <property type="entry name" value="Glyco_hydro_cc"/>
    <property type="match status" value="1"/>
</dbReference>
<dbReference type="STRING" id="240176.A8N3V1"/>
<dbReference type="GeneID" id="6005813"/>
<dbReference type="SUPFAM" id="SSF51445">
    <property type="entry name" value="(Trans)glycosidases"/>
    <property type="match status" value="1"/>
</dbReference>
<dbReference type="EMBL" id="AACS02000001">
    <property type="protein sequence ID" value="EAU92344.1"/>
    <property type="molecule type" value="Genomic_DNA"/>
</dbReference>
<feature type="signal peptide" evidence="3">
    <location>
        <begin position="1"/>
        <end position="23"/>
    </location>
</feature>
<evidence type="ECO:0000256" key="2">
    <source>
        <dbReference type="SAM" id="Phobius"/>
    </source>
</evidence>
<feature type="domain" description="Asl1-like glycosyl hydrolase catalytic" evidence="4">
    <location>
        <begin position="115"/>
        <end position="344"/>
    </location>
</feature>
<feature type="chain" id="PRO_5002726180" evidence="3">
    <location>
        <begin position="24"/>
        <end position="419"/>
    </location>
</feature>
<dbReference type="eggNOG" id="ENOG502S2W1">
    <property type="taxonomic scope" value="Eukaryota"/>
</dbReference>
<reference evidence="5 6" key="1">
    <citation type="journal article" date="2010" name="Proc. Natl. Acad. Sci. U.S.A.">
        <title>Insights into evolution of multicellular fungi from the assembled chromosomes of the mushroom Coprinopsis cinerea (Coprinus cinereus).</title>
        <authorList>
            <person name="Stajich J.E."/>
            <person name="Wilke S.K."/>
            <person name="Ahren D."/>
            <person name="Au C.H."/>
            <person name="Birren B.W."/>
            <person name="Borodovsky M."/>
            <person name="Burns C."/>
            <person name="Canback B."/>
            <person name="Casselton L.A."/>
            <person name="Cheng C.K."/>
            <person name="Deng J."/>
            <person name="Dietrich F.S."/>
            <person name="Fargo D.C."/>
            <person name="Farman M.L."/>
            <person name="Gathman A.C."/>
            <person name="Goldberg J."/>
            <person name="Guigo R."/>
            <person name="Hoegger P.J."/>
            <person name="Hooker J.B."/>
            <person name="Huggins A."/>
            <person name="James T.Y."/>
            <person name="Kamada T."/>
            <person name="Kilaru S."/>
            <person name="Kodira C."/>
            <person name="Kues U."/>
            <person name="Kupfer D."/>
            <person name="Kwan H.S."/>
            <person name="Lomsadze A."/>
            <person name="Li W."/>
            <person name="Lilly W.W."/>
            <person name="Ma L.J."/>
            <person name="Mackey A.J."/>
            <person name="Manning G."/>
            <person name="Martin F."/>
            <person name="Muraguchi H."/>
            <person name="Natvig D.O."/>
            <person name="Palmerini H."/>
            <person name="Ramesh M.A."/>
            <person name="Rehmeyer C.J."/>
            <person name="Roe B.A."/>
            <person name="Shenoy N."/>
            <person name="Stanke M."/>
            <person name="Ter-Hovhannisyan V."/>
            <person name="Tunlid A."/>
            <person name="Velagapudi R."/>
            <person name="Vision T.J."/>
            <person name="Zeng Q."/>
            <person name="Zolan M.E."/>
            <person name="Pukkila P.J."/>
        </authorList>
    </citation>
    <scope>NUCLEOTIDE SEQUENCE [LARGE SCALE GENOMIC DNA]</scope>
    <source>
        <strain evidence="6">Okayama-7 / 130 / ATCC MYA-4618 / FGSC 9003</strain>
    </source>
</reference>
<evidence type="ECO:0000313" key="5">
    <source>
        <dbReference type="EMBL" id="EAU92344.1"/>
    </source>
</evidence>
<proteinExistence type="predicted"/>
<keyword evidence="3" id="KW-0732">Signal</keyword>
<organism evidence="5 6">
    <name type="scientific">Coprinopsis cinerea (strain Okayama-7 / 130 / ATCC MYA-4618 / FGSC 9003)</name>
    <name type="common">Inky cap fungus</name>
    <name type="synonym">Hormographiella aspergillata</name>
    <dbReference type="NCBI Taxonomy" id="240176"/>
    <lineage>
        <taxon>Eukaryota</taxon>
        <taxon>Fungi</taxon>
        <taxon>Dikarya</taxon>
        <taxon>Basidiomycota</taxon>
        <taxon>Agaricomycotina</taxon>
        <taxon>Agaricomycetes</taxon>
        <taxon>Agaricomycetidae</taxon>
        <taxon>Agaricales</taxon>
        <taxon>Agaricineae</taxon>
        <taxon>Psathyrellaceae</taxon>
        <taxon>Coprinopsis</taxon>
    </lineage>
</organism>
<feature type="transmembrane region" description="Helical" evidence="2">
    <location>
        <begin position="397"/>
        <end position="418"/>
    </location>
</feature>
<keyword evidence="5" id="KW-0378">Hydrolase</keyword>
<feature type="compositionally biased region" description="Low complexity" evidence="1">
    <location>
        <begin position="85"/>
        <end position="97"/>
    </location>
</feature>
<dbReference type="InterPro" id="IPR053183">
    <property type="entry name" value="ASL1"/>
</dbReference>
<dbReference type="RefSeq" id="XP_001829384.1">
    <property type="nucleotide sequence ID" value="XM_001829332.2"/>
</dbReference>
<protein>
    <submittedName>
        <fullName evidence="5">Glycosyl hydrolase 53 domain-containing protein</fullName>
    </submittedName>
</protein>
<dbReference type="PANTHER" id="PTHR34154">
    <property type="entry name" value="ALKALI-SENSITIVE LINKAGE PROTEIN 1"/>
    <property type="match status" value="1"/>
</dbReference>
<dbReference type="KEGG" id="cci:CC1G_00563"/>
<dbReference type="GO" id="GO:0009277">
    <property type="term" value="C:fungal-type cell wall"/>
    <property type="evidence" value="ECO:0007669"/>
    <property type="project" value="TreeGrafter"/>
</dbReference>
<keyword evidence="6" id="KW-1185">Reference proteome</keyword>
<dbReference type="Proteomes" id="UP000001861">
    <property type="component" value="Unassembled WGS sequence"/>
</dbReference>
<name>A8N3V1_COPC7</name>
<evidence type="ECO:0000256" key="3">
    <source>
        <dbReference type="SAM" id="SignalP"/>
    </source>
</evidence>
<dbReference type="GO" id="GO:0071966">
    <property type="term" value="P:fungal-type cell wall polysaccharide metabolic process"/>
    <property type="evidence" value="ECO:0007669"/>
    <property type="project" value="TreeGrafter"/>
</dbReference>